<dbReference type="PANTHER" id="PTHR33398:SF1">
    <property type="entry name" value="SMALL RIBOSOMAL SUBUNIT PROTEIN BS20C"/>
    <property type="match status" value="1"/>
</dbReference>
<keyword evidence="7" id="KW-0934">Plastid</keyword>
<evidence type="ECO:0000256" key="1">
    <source>
        <dbReference type="ARBA" id="ARBA00007634"/>
    </source>
</evidence>
<comment type="function">
    <text evidence="6">Binds directly to 16S ribosomal RNA.</text>
</comment>
<dbReference type="EMBL" id="KJ958482">
    <property type="protein sequence ID" value="AIR75714.1"/>
    <property type="molecule type" value="Genomic_DNA"/>
</dbReference>
<dbReference type="InterPro" id="IPR036510">
    <property type="entry name" value="Ribosomal_bS20_sf"/>
</dbReference>
<keyword evidence="7" id="KW-0150">Chloroplast</keyword>
<dbReference type="GeneID" id="20833689"/>
<dbReference type="GO" id="GO:0015935">
    <property type="term" value="C:small ribosomal subunit"/>
    <property type="evidence" value="ECO:0007669"/>
    <property type="project" value="TreeGrafter"/>
</dbReference>
<dbReference type="Gene3D" id="1.20.58.110">
    <property type="entry name" value="Ribosomal protein S20"/>
    <property type="match status" value="1"/>
</dbReference>
<dbReference type="Pfam" id="PF01649">
    <property type="entry name" value="Ribosomal_S20p"/>
    <property type="match status" value="1"/>
</dbReference>
<evidence type="ECO:0000256" key="3">
    <source>
        <dbReference type="ARBA" id="ARBA00022884"/>
    </source>
</evidence>
<evidence type="ECO:0000256" key="6">
    <source>
        <dbReference type="HAMAP-Rule" id="MF_00500"/>
    </source>
</evidence>
<comment type="subcellular location">
    <subcellularLocation>
        <location evidence="6">Plastid</location>
        <location evidence="6">Chloroplast</location>
    </subcellularLocation>
</comment>
<dbReference type="HAMAP" id="MF_00500">
    <property type="entry name" value="Ribosomal_bS20"/>
    <property type="match status" value="1"/>
</dbReference>
<evidence type="ECO:0000256" key="2">
    <source>
        <dbReference type="ARBA" id="ARBA00022730"/>
    </source>
</evidence>
<reference evidence="7" key="1">
    <citation type="journal article" date="2014" name="PLoS ONE">
        <title>Conserved gene order and expanded inverted repeats characterize plastid genomes of Thalassiosirales.</title>
        <authorList>
            <person name="Sabir J.S."/>
            <person name="Yu M."/>
            <person name="Ashworth M.P."/>
            <person name="Baeshen N.A."/>
            <person name="Baeshen M.N."/>
            <person name="Bahieldin A."/>
            <person name="Theriot E.C."/>
            <person name="Jansen R.K."/>
        </authorList>
    </citation>
    <scope>NUCLEOTIDE SEQUENCE</scope>
</reference>
<dbReference type="GO" id="GO:0009507">
    <property type="term" value="C:chloroplast"/>
    <property type="evidence" value="ECO:0007669"/>
    <property type="project" value="UniProtKB-SubCell"/>
</dbReference>
<reference evidence="7" key="2">
    <citation type="submission" date="2014-06" db="EMBL/GenBank/DDBJ databases">
        <authorList>
            <person name="Sabir J.S.M."/>
            <person name="Yu M."/>
            <person name="Ashworth M.P."/>
            <person name="Baeshen N.A."/>
            <person name="Baeshen M.N."/>
            <person name="Bahieldin A."/>
            <person name="Theriot E.C."/>
            <person name="Jansen R.K."/>
        </authorList>
    </citation>
    <scope>NUCLEOTIDE SEQUENCE</scope>
</reference>
<dbReference type="GO" id="GO:0003735">
    <property type="term" value="F:structural constituent of ribosome"/>
    <property type="evidence" value="ECO:0007669"/>
    <property type="project" value="InterPro"/>
</dbReference>
<dbReference type="PANTHER" id="PTHR33398">
    <property type="entry name" value="30S RIBOSOMAL PROTEIN S20"/>
    <property type="match status" value="1"/>
</dbReference>
<evidence type="ECO:0000256" key="4">
    <source>
        <dbReference type="ARBA" id="ARBA00022980"/>
    </source>
</evidence>
<proteinExistence type="inferred from homology"/>
<dbReference type="NCBIfam" id="TIGR00029">
    <property type="entry name" value="S20"/>
    <property type="match status" value="1"/>
</dbReference>
<dbReference type="GO" id="GO:0070181">
    <property type="term" value="F:small ribosomal subunit rRNA binding"/>
    <property type="evidence" value="ECO:0007669"/>
    <property type="project" value="TreeGrafter"/>
</dbReference>
<evidence type="ECO:0000313" key="7">
    <source>
        <dbReference type="EMBL" id="AIR75714.1"/>
    </source>
</evidence>
<keyword evidence="2 6" id="KW-0699">rRNA-binding</keyword>
<dbReference type="InterPro" id="IPR002583">
    <property type="entry name" value="Ribosomal_bS20"/>
</dbReference>
<dbReference type="SUPFAM" id="SSF46992">
    <property type="entry name" value="Ribosomal protein S20"/>
    <property type="match status" value="1"/>
</dbReference>
<geneLocation type="chloroplast" evidence="7"/>
<comment type="similarity">
    <text evidence="1 6">Belongs to the bacterial ribosomal protein bS20 family.</text>
</comment>
<dbReference type="RefSeq" id="YP_009093041.1">
    <property type="nucleotide sequence ID" value="NC_025311.1"/>
</dbReference>
<accession>A0A089X7P0</accession>
<dbReference type="GO" id="GO:0006412">
    <property type="term" value="P:translation"/>
    <property type="evidence" value="ECO:0007669"/>
    <property type="project" value="UniProtKB-UniRule"/>
</dbReference>
<evidence type="ECO:0000256" key="5">
    <source>
        <dbReference type="ARBA" id="ARBA00023274"/>
    </source>
</evidence>
<keyword evidence="3 6" id="KW-0694">RNA-binding</keyword>
<gene>
    <name evidence="6 7" type="primary">rps20</name>
</gene>
<sequence length="96" mass="11218">MANNKSALKRIRIGERNRLENRFYKSNVRKLTKSFYQHLESYKTSQNPEDKEKTEALVSAIYSLIDKGHKKNVFHINTASRKKATIASELKKINYS</sequence>
<protein>
    <recommendedName>
        <fullName evidence="6">Small ribosomal subunit protein bS20c</fullName>
    </recommendedName>
</protein>
<dbReference type="AlphaFoldDB" id="A0A089X7P0"/>
<name>A0A089X7P0_9STRA</name>
<keyword evidence="4 6" id="KW-0689">Ribosomal protein</keyword>
<organism evidence="7">
    <name type="scientific">Rhizosolenia imbricata</name>
    <dbReference type="NCBI Taxonomy" id="216768"/>
    <lineage>
        <taxon>Eukaryota</taxon>
        <taxon>Sar</taxon>
        <taxon>Stramenopiles</taxon>
        <taxon>Ochrophyta</taxon>
        <taxon>Bacillariophyta</taxon>
        <taxon>Coscinodiscophyceae</taxon>
        <taxon>Rhizosoleniophycidae</taxon>
        <taxon>Rhizosoleniales</taxon>
        <taxon>Rhizosoleniaceae</taxon>
        <taxon>Rhizosolenia</taxon>
    </lineage>
</organism>
<keyword evidence="5 6" id="KW-0687">Ribonucleoprotein</keyword>